<dbReference type="GO" id="GO:0005737">
    <property type="term" value="C:cytoplasm"/>
    <property type="evidence" value="ECO:0007669"/>
    <property type="project" value="TreeGrafter"/>
</dbReference>
<dbReference type="PANTHER" id="PTHR13847:SF274">
    <property type="entry name" value="RIESKE 2FE-2S IRON-SULFUR PROTEIN YHFW-RELATED"/>
    <property type="match status" value="1"/>
</dbReference>
<evidence type="ECO:0000256" key="3">
    <source>
        <dbReference type="ARBA" id="ARBA00023004"/>
    </source>
</evidence>
<dbReference type="Gene3D" id="3.50.50.60">
    <property type="entry name" value="FAD/NAD(P)-binding domain"/>
    <property type="match status" value="1"/>
</dbReference>
<dbReference type="GO" id="GO:0046872">
    <property type="term" value="F:metal ion binding"/>
    <property type="evidence" value="ECO:0007669"/>
    <property type="project" value="UniProtKB-KW"/>
</dbReference>
<dbReference type="InterPro" id="IPR017941">
    <property type="entry name" value="Rieske_2Fe-2S"/>
</dbReference>
<dbReference type="GeneID" id="93162206"/>
<dbReference type="InterPro" id="IPR006076">
    <property type="entry name" value="FAD-dep_OxRdtase"/>
</dbReference>
<dbReference type="InterPro" id="IPR036188">
    <property type="entry name" value="FAD/NAD-bd_sf"/>
</dbReference>
<dbReference type="PROSITE" id="PS51296">
    <property type="entry name" value="RIESKE"/>
    <property type="match status" value="1"/>
</dbReference>
<keyword evidence="2" id="KW-0479">Metal-binding</keyword>
<dbReference type="GO" id="GO:0004497">
    <property type="term" value="F:monooxygenase activity"/>
    <property type="evidence" value="ECO:0007669"/>
    <property type="project" value="UniProtKB-ARBA"/>
</dbReference>
<dbReference type="RefSeq" id="WP_048930215.1">
    <property type="nucleotide sequence ID" value="NZ_KQ235879.1"/>
</dbReference>
<name>A0A0J9ER92_9FIRM</name>
<sequence>MAEKQINREDFRTAGSIWSDCADRPAFQGLKTDLKTDVLVIGGGMAGLLCAYMLDRAGVDYVLVEADTIGSGITENTTAKITSQHGLIYHKLVKEFGMEKAAMYLHANEDALSRYKDLCRGIDCDLEERDAFVYSLKDTREMEDELDTLGKLHFPSEFVKHPPLPFPVAGAVRFADQAQFNPIKFIRGIAGGLNIYEHTRVRELAEGKAMTDAGTVTADHMIVATHFPFINKHGSYFLKMYQHRSYVIALEHGPDLKGMYVDAAPAGLSLRNYKDLLLVGGGGHRTGKTGGNWEELRRFASDHYPDVRECCRWAAQDCMTLDHVPYIGRYSRRTRGLLVAAGFNKWGMTSSMVSAMVLTDMVMGKKNPYEAVFSPSRTMLRPQLAANGLEAAKNLLTLSTPRCPHMGCALKWNQAEHSWDCPCHGSRFDGKGHLTDNPATGDLKSGKGHV</sequence>
<dbReference type="Gene3D" id="2.102.10.10">
    <property type="entry name" value="Rieske [2Fe-2S] iron-sulphur domain"/>
    <property type="match status" value="1"/>
</dbReference>
<protein>
    <recommendedName>
        <fullName evidence="5">Rieske domain-containing protein</fullName>
    </recommendedName>
</protein>
<keyword evidence="3" id="KW-0408">Iron</keyword>
<evidence type="ECO:0000313" key="7">
    <source>
        <dbReference type="Proteomes" id="UP000037392"/>
    </source>
</evidence>
<dbReference type="GO" id="GO:0051537">
    <property type="term" value="F:2 iron, 2 sulfur cluster binding"/>
    <property type="evidence" value="ECO:0007669"/>
    <property type="project" value="UniProtKB-KW"/>
</dbReference>
<dbReference type="SUPFAM" id="SSF51905">
    <property type="entry name" value="FAD/NAD(P)-binding domain"/>
    <property type="match status" value="1"/>
</dbReference>
<comment type="caution">
    <text evidence="6">The sequence shown here is derived from an EMBL/GenBank/DDBJ whole genome shotgun (WGS) entry which is preliminary data.</text>
</comment>
<dbReference type="PATRIC" id="fig|742734.4.peg.3490"/>
<dbReference type="InterPro" id="IPR036922">
    <property type="entry name" value="Rieske_2Fe-2S_sf"/>
</dbReference>
<dbReference type="Pfam" id="PF01266">
    <property type="entry name" value="DAO"/>
    <property type="match status" value="1"/>
</dbReference>
<dbReference type="Gene3D" id="3.30.9.10">
    <property type="entry name" value="D-Amino Acid Oxidase, subunit A, domain 2"/>
    <property type="match status" value="1"/>
</dbReference>
<keyword evidence="1" id="KW-0001">2Fe-2S</keyword>
<dbReference type="Pfam" id="PF00355">
    <property type="entry name" value="Rieske"/>
    <property type="match status" value="1"/>
</dbReference>
<dbReference type="EMBL" id="ADLK01000024">
    <property type="protein sequence ID" value="KMW18350.1"/>
    <property type="molecule type" value="Genomic_DNA"/>
</dbReference>
<proteinExistence type="predicted"/>
<evidence type="ECO:0000256" key="1">
    <source>
        <dbReference type="ARBA" id="ARBA00022714"/>
    </source>
</evidence>
<keyword evidence="4" id="KW-0411">Iron-sulfur</keyword>
<gene>
    <name evidence="6" type="ORF">HMPREF9470_03260</name>
</gene>
<evidence type="ECO:0000259" key="5">
    <source>
        <dbReference type="PROSITE" id="PS51296"/>
    </source>
</evidence>
<evidence type="ECO:0000313" key="6">
    <source>
        <dbReference type="EMBL" id="KMW18350.1"/>
    </source>
</evidence>
<dbReference type="Proteomes" id="UP000037392">
    <property type="component" value="Unassembled WGS sequence"/>
</dbReference>
<evidence type="ECO:0000256" key="4">
    <source>
        <dbReference type="ARBA" id="ARBA00023014"/>
    </source>
</evidence>
<dbReference type="PANTHER" id="PTHR13847">
    <property type="entry name" value="SARCOSINE DEHYDROGENASE-RELATED"/>
    <property type="match status" value="1"/>
</dbReference>
<evidence type="ECO:0000256" key="2">
    <source>
        <dbReference type="ARBA" id="ARBA00022723"/>
    </source>
</evidence>
<organism evidence="6 7">
    <name type="scientific">[Clostridium] citroniae WAL-19142</name>
    <dbReference type="NCBI Taxonomy" id="742734"/>
    <lineage>
        <taxon>Bacteria</taxon>
        <taxon>Bacillati</taxon>
        <taxon>Bacillota</taxon>
        <taxon>Clostridia</taxon>
        <taxon>Lachnospirales</taxon>
        <taxon>Lachnospiraceae</taxon>
        <taxon>Enterocloster</taxon>
    </lineage>
</organism>
<feature type="domain" description="Rieske" evidence="5">
    <location>
        <begin position="401"/>
        <end position="450"/>
    </location>
</feature>
<dbReference type="AlphaFoldDB" id="A0A0J9ER92"/>
<dbReference type="SUPFAM" id="SSF50022">
    <property type="entry name" value="ISP domain"/>
    <property type="match status" value="1"/>
</dbReference>
<reference evidence="6 7" key="1">
    <citation type="submission" date="2011-04" db="EMBL/GenBank/DDBJ databases">
        <title>The Genome Sequence of Clostridium citroniae WAL-19142.</title>
        <authorList>
            <consortium name="The Broad Institute Genome Sequencing Platform"/>
            <person name="Earl A."/>
            <person name="Ward D."/>
            <person name="Feldgarden M."/>
            <person name="Gevers D."/>
            <person name="Warren Y.A."/>
            <person name="Tyrrell K.L."/>
            <person name="Citron D.M."/>
            <person name="Goldstein E.J."/>
            <person name="Daigneault M."/>
            <person name="Allen-Vercoe E."/>
            <person name="Young S.K."/>
            <person name="Zeng Q."/>
            <person name="Gargeya S."/>
            <person name="Fitzgerald M."/>
            <person name="Haas B."/>
            <person name="Abouelleil A."/>
            <person name="Alvarado L."/>
            <person name="Arachchi H.M."/>
            <person name="Berlin A."/>
            <person name="Brown A."/>
            <person name="Chapman S.B."/>
            <person name="Chen Z."/>
            <person name="Dunbar C."/>
            <person name="Freedman E."/>
            <person name="Gearin G."/>
            <person name="Gellesch M."/>
            <person name="Goldberg J."/>
            <person name="Griggs A."/>
            <person name="Gujja S."/>
            <person name="Heilman E.R."/>
            <person name="Heiman D."/>
            <person name="Howarth C."/>
            <person name="Larson L."/>
            <person name="Lui A."/>
            <person name="MacDonald P.J."/>
            <person name="Mehta T."/>
            <person name="Montmayeur A."/>
            <person name="Murphy C."/>
            <person name="Neiman D."/>
            <person name="Pearson M."/>
            <person name="Priest M."/>
            <person name="Roberts A."/>
            <person name="Saif S."/>
            <person name="Shea T."/>
            <person name="Shenoy N."/>
            <person name="Sisk P."/>
            <person name="Stolte C."/>
            <person name="Sykes S."/>
            <person name="White J."/>
            <person name="Yandava C."/>
            <person name="Wortman J."/>
            <person name="Nusbaum C."/>
            <person name="Birren B."/>
        </authorList>
    </citation>
    <scope>NUCLEOTIDE SEQUENCE [LARGE SCALE GENOMIC DNA]</scope>
    <source>
        <strain evidence="6 7">WAL-19142</strain>
    </source>
</reference>
<dbReference type="GO" id="GO:0016705">
    <property type="term" value="F:oxidoreductase activity, acting on paired donors, with incorporation or reduction of molecular oxygen"/>
    <property type="evidence" value="ECO:0007669"/>
    <property type="project" value="UniProtKB-ARBA"/>
</dbReference>
<accession>A0A0J9ER92</accession>